<dbReference type="AlphaFoldDB" id="E0SSE5"/>
<accession>E0SSE5</accession>
<dbReference type="BioCyc" id="IAGG583356:GHAH-583-MONOMER"/>
<evidence type="ECO:0000313" key="1">
    <source>
        <dbReference type="EMBL" id="ADM27417.1"/>
    </source>
</evidence>
<sequence>MYLMSLNIFAYIDMYTMVHRYGNVYLVKIIKTSNLIVVVVDRDLMDRELCRTYALV</sequence>
<dbReference type="KEGG" id="iag:Igag_0583"/>
<evidence type="ECO:0000313" key="2">
    <source>
        <dbReference type="Proteomes" id="UP000001304"/>
    </source>
</evidence>
<protein>
    <submittedName>
        <fullName evidence="1">Uncharacterized protein</fullName>
    </submittedName>
</protein>
<proteinExistence type="predicted"/>
<dbReference type="Proteomes" id="UP000001304">
    <property type="component" value="Chromosome"/>
</dbReference>
<dbReference type="HOGENOM" id="CLU_3003116_0_0_2"/>
<keyword evidence="2" id="KW-1185">Reference proteome</keyword>
<gene>
    <name evidence="1" type="ordered locus">Igag_0583</name>
</gene>
<name>E0SSE5_IGNAA</name>
<reference evidence="1 2" key="1">
    <citation type="journal article" date="2010" name="Stand. Genomic Sci.">
        <title>Complete genome sequence of Ignisphaera aggregans type strain (AQ1.S1).</title>
        <authorList>
            <person name="Goker M."/>
            <person name="Held B."/>
            <person name="Lapidus A."/>
            <person name="Nolan M."/>
            <person name="Spring S."/>
            <person name="Yasawong M."/>
            <person name="Lucas S."/>
            <person name="Glavina Del Rio T."/>
            <person name="Tice H."/>
            <person name="Cheng J.F."/>
            <person name="Goodwin L."/>
            <person name="Tapia R."/>
            <person name="Pitluck S."/>
            <person name="Liolios K."/>
            <person name="Ivanova N."/>
            <person name="Mavromatis K."/>
            <person name="Mikhailova N."/>
            <person name="Pati A."/>
            <person name="Chen A."/>
            <person name="Palaniappan K."/>
            <person name="Brambilla E."/>
            <person name="Land M."/>
            <person name="Hauser L."/>
            <person name="Chang Y.J."/>
            <person name="Jeffries C.D."/>
            <person name="Brettin T."/>
            <person name="Detter J.C."/>
            <person name="Han C."/>
            <person name="Rohde M."/>
            <person name="Sikorski J."/>
            <person name="Woyke T."/>
            <person name="Bristow J."/>
            <person name="Eisen J.A."/>
            <person name="Markowitz V."/>
            <person name="Hugenholtz P."/>
            <person name="Kyrpides N.C."/>
            <person name="Klenk H.P."/>
        </authorList>
    </citation>
    <scope>NUCLEOTIDE SEQUENCE [LARGE SCALE GENOMIC DNA]</scope>
    <source>
        <strain evidence="2">DSM 17230 / JCM 13409 / AQ1.S1</strain>
    </source>
</reference>
<dbReference type="EMBL" id="CP002098">
    <property type="protein sequence ID" value="ADM27417.1"/>
    <property type="molecule type" value="Genomic_DNA"/>
</dbReference>
<organism evidence="1 2">
    <name type="scientific">Ignisphaera aggregans (strain DSM 17230 / JCM 13409 / AQ1.S1)</name>
    <dbReference type="NCBI Taxonomy" id="583356"/>
    <lineage>
        <taxon>Archaea</taxon>
        <taxon>Thermoproteota</taxon>
        <taxon>Thermoprotei</taxon>
        <taxon>Desulfurococcales</taxon>
        <taxon>Desulfurococcaceae</taxon>
        <taxon>Ignisphaera</taxon>
    </lineage>
</organism>